<proteinExistence type="predicted"/>
<dbReference type="VEuPathDB" id="FungiDB:MAN_03973"/>
<dbReference type="OrthoDB" id="4090074at2759"/>
<reference evidence="5 6" key="1">
    <citation type="journal article" date="2014" name="Proc. Natl. Acad. Sci. U.S.A.">
        <title>Trajectory and genomic determinants of fungal-pathogen speciation and host adaptation.</title>
        <authorList>
            <person name="Hu X."/>
            <person name="Xiao G."/>
            <person name="Zheng P."/>
            <person name="Shang Y."/>
            <person name="Su Y."/>
            <person name="Zhang X."/>
            <person name="Liu X."/>
            <person name="Zhan S."/>
            <person name="St Leger R.J."/>
            <person name="Wang C."/>
        </authorList>
    </citation>
    <scope>NUCLEOTIDE SEQUENCE [LARGE SCALE GENOMIC DNA]</scope>
    <source>
        <strain evidence="5 6">ARSEF 549</strain>
    </source>
</reference>
<evidence type="ECO:0000259" key="4">
    <source>
        <dbReference type="Pfam" id="PF20639"/>
    </source>
</evidence>
<evidence type="ECO:0000256" key="2">
    <source>
        <dbReference type="SAM" id="MobiDB-lite"/>
    </source>
</evidence>
<dbReference type="InterPro" id="IPR019350">
    <property type="entry name" value="RNA_pol_I-sp_TIF_RRN6-like"/>
</dbReference>
<comment type="caution">
    <text evidence="5">The sequence shown here is derived from an EMBL/GenBank/DDBJ whole genome shotgun (WGS) entry which is preliminary data.</text>
</comment>
<evidence type="ECO:0000313" key="6">
    <source>
        <dbReference type="Proteomes" id="UP000031186"/>
    </source>
</evidence>
<dbReference type="PANTHER" id="PTHR28221">
    <property type="entry name" value="RNA POLYMERASE I-SPECIFIC TRANSCRIPTION INITIATION FACTOR RRN6"/>
    <property type="match status" value="1"/>
</dbReference>
<sequence length="993" mass="110819">MSMAPNFRIVGSLAELYPASKQKVPESSTALWKERRVQQRWLLNSHPEVFVGGATDLGDYLKEDMERFEKSEDGDNDGPLLAVGEMNDVRAPPRLKKTPLLAVATGESGARLRLTRMDESQWRWGDNKDAILNLSVVDSIHQEEETIWPGDGLPIMKIKFATAYWQQGSVRWLLVQSQTSVTILCPEYHRNPQPDSGRSSSRSQPPSFIAPNPLVTLHHHQTGGNAFSDVCFNPASVGSPPQIAVIDECGYWTVWSLQGTWQVAKKTLRLSLYKCGHICEGVLGTIPRVCSYQAQRHGMLQIGRTEGDDSPHVTTKRAEYIRQSLGHSQHVLVWNSERISLVDLESDSVSPHSGILSAQSRKKPICILDVQKSPSNENHVFVLTTRQVIWLDVLPEGTEPRTIAQPKTLLACSHVGFWNTDCKMSVCQVSENKLDGSMVFVFSPFADQLTVYWFNFSSDTELPQWHRHITSLSARSKERSLSKAQSIRVQPAELELSAAGDEPGPGMEYAHADTKFYQITVLDRDLGVRYCICASSIDPSLEVSLPTFRIGWSKSANSRRWKRRRKRFLHHMTKAFVLPDSVTDNDLYSVLQKQKSRPNDDDTSSEVTLNEARPVLLKFGCIAQTITSHLQAAISEGESGLPTQLIDAVQRMIEHGIEDNSLPLTSWWVRRLRVLHWGKYTNISCRMQIVSTLDSPLVYGDPGEGMEAEIEGLLGSTDEHVVVTQLRRRYADEPPGSLLGYPLLMEELSELWLTAVADSLPNEMQAIRKVWVAEIARDIFLSSYGVMVQNVPLMGPSGYDLVEESQVDSFTPRSSKQVPYSSQASASSSQASVLADDVPDAAFQRLKLLAPTIKQGTLGSLKQPKVLSYWPAERGIDTENYVSSIALATEEKFSHAKRRLQRIEAKRKAQSERFKRPAFMRQGFPASDGLGEDASSMDMRPPPVQVMSSQQRMPDSSQSFGVPGPSVTMSQPVSGAFGDRKKVKKGKRKSGFR</sequence>
<feature type="domain" description="RRN6 K-rich C-terminal" evidence="4">
    <location>
        <begin position="865"/>
        <end position="992"/>
    </location>
</feature>
<evidence type="ECO:0000259" key="3">
    <source>
        <dbReference type="Pfam" id="PF10214"/>
    </source>
</evidence>
<evidence type="ECO:0000256" key="1">
    <source>
        <dbReference type="SAM" id="Coils"/>
    </source>
</evidence>
<dbReference type="HOGENOM" id="CLU_005807_1_0_1"/>
<feature type="coiled-coil region" evidence="1">
    <location>
        <begin position="886"/>
        <end position="913"/>
    </location>
</feature>
<gene>
    <name evidence="5" type="ORF">MAN_03973</name>
</gene>
<dbReference type="PANTHER" id="PTHR28221:SF2">
    <property type="entry name" value="RNA POLYMERASE I-SPECIFIC TRANSCRIPTION INITIATION FACTOR RRN6"/>
    <property type="match status" value="1"/>
</dbReference>
<protein>
    <submittedName>
        <fullName evidence="5">RNA polymerase I-specific transcription initiation factor RRN6-like protein</fullName>
    </submittedName>
</protein>
<dbReference type="AlphaFoldDB" id="A0A0B4EZB6"/>
<feature type="region of interest" description="Disordered" evidence="2">
    <location>
        <begin position="922"/>
        <end position="993"/>
    </location>
</feature>
<keyword evidence="1" id="KW-0175">Coiled coil</keyword>
<dbReference type="Pfam" id="PF10214">
    <property type="entry name" value="Rrn6_beta-prop"/>
    <property type="match status" value="1"/>
</dbReference>
<feature type="domain" description="RRN6 beta-propeller" evidence="3">
    <location>
        <begin position="78"/>
        <end position="464"/>
    </location>
</feature>
<name>A0A0B4EZB6_METAF</name>
<dbReference type="EMBL" id="AZNF01000004">
    <property type="protein sequence ID" value="KID67215.1"/>
    <property type="molecule type" value="Genomic_DNA"/>
</dbReference>
<evidence type="ECO:0000313" key="5">
    <source>
        <dbReference type="EMBL" id="KID67215.1"/>
    </source>
</evidence>
<accession>A0A0B4EZB6</accession>
<feature type="compositionally biased region" description="Polar residues" evidence="2">
    <location>
        <begin position="946"/>
        <end position="960"/>
    </location>
</feature>
<feature type="compositionally biased region" description="Basic residues" evidence="2">
    <location>
        <begin position="981"/>
        <end position="993"/>
    </location>
</feature>
<dbReference type="InterPro" id="IPR048536">
    <property type="entry name" value="Rrn6_K-rich"/>
</dbReference>
<keyword evidence="6" id="KW-1185">Reference proteome</keyword>
<dbReference type="Pfam" id="PF20639">
    <property type="entry name" value="Rrn6_K-rich"/>
    <property type="match status" value="1"/>
</dbReference>
<organism evidence="5 6">
    <name type="scientific">Metarhizium anisopliae (strain ARSEF 549)</name>
    <dbReference type="NCBI Taxonomy" id="3151832"/>
    <lineage>
        <taxon>Eukaryota</taxon>
        <taxon>Fungi</taxon>
        <taxon>Dikarya</taxon>
        <taxon>Ascomycota</taxon>
        <taxon>Pezizomycotina</taxon>
        <taxon>Sordariomycetes</taxon>
        <taxon>Hypocreomycetidae</taxon>
        <taxon>Hypocreales</taxon>
        <taxon>Clavicipitaceae</taxon>
        <taxon>Metarhizium</taxon>
    </lineage>
</organism>
<dbReference type="InterPro" id="IPR048535">
    <property type="entry name" value="RRN6_beta-prop"/>
</dbReference>
<dbReference type="Proteomes" id="UP000031186">
    <property type="component" value="Unassembled WGS sequence"/>
</dbReference>
<feature type="non-terminal residue" evidence="5">
    <location>
        <position position="1"/>
    </location>
</feature>